<gene>
    <name evidence="1" type="ORF">SK128_020366</name>
</gene>
<organism evidence="1 2">
    <name type="scientific">Halocaridina rubra</name>
    <name type="common">Hawaiian red shrimp</name>
    <dbReference type="NCBI Taxonomy" id="373956"/>
    <lineage>
        <taxon>Eukaryota</taxon>
        <taxon>Metazoa</taxon>
        <taxon>Ecdysozoa</taxon>
        <taxon>Arthropoda</taxon>
        <taxon>Crustacea</taxon>
        <taxon>Multicrustacea</taxon>
        <taxon>Malacostraca</taxon>
        <taxon>Eumalacostraca</taxon>
        <taxon>Eucarida</taxon>
        <taxon>Decapoda</taxon>
        <taxon>Pleocyemata</taxon>
        <taxon>Caridea</taxon>
        <taxon>Atyoidea</taxon>
        <taxon>Atyidae</taxon>
        <taxon>Halocaridina</taxon>
    </lineage>
</organism>
<reference evidence="1 2" key="1">
    <citation type="submission" date="2023-11" db="EMBL/GenBank/DDBJ databases">
        <title>Halocaridina rubra genome assembly.</title>
        <authorList>
            <person name="Smith C."/>
        </authorList>
    </citation>
    <scope>NUCLEOTIDE SEQUENCE [LARGE SCALE GENOMIC DNA]</scope>
    <source>
        <strain evidence="1">EP-1</strain>
        <tissue evidence="1">Whole</tissue>
    </source>
</reference>
<protein>
    <submittedName>
        <fullName evidence="1">Uncharacterized protein</fullName>
    </submittedName>
</protein>
<dbReference type="Proteomes" id="UP001381693">
    <property type="component" value="Unassembled WGS sequence"/>
</dbReference>
<name>A0AAN8WWS5_HALRR</name>
<accession>A0AAN8WWS5</accession>
<evidence type="ECO:0000313" key="2">
    <source>
        <dbReference type="Proteomes" id="UP001381693"/>
    </source>
</evidence>
<keyword evidence="2" id="KW-1185">Reference proteome</keyword>
<sequence>MIGGDGIGIEILNGSRRGDRTGGDLGEWNRDWNIKWVDMGTLDRDLEELDGGWRDWTGSGVGDWTGGGGGDWIGGSGRDWIGVGGEYWTGEVFSPDIGLEKFLKTASPFVMDFLAPSAMILLVLA</sequence>
<evidence type="ECO:0000313" key="1">
    <source>
        <dbReference type="EMBL" id="KAK7071831.1"/>
    </source>
</evidence>
<dbReference type="EMBL" id="JAXCGZ010013894">
    <property type="protein sequence ID" value="KAK7071831.1"/>
    <property type="molecule type" value="Genomic_DNA"/>
</dbReference>
<proteinExistence type="predicted"/>
<comment type="caution">
    <text evidence="1">The sequence shown here is derived from an EMBL/GenBank/DDBJ whole genome shotgun (WGS) entry which is preliminary data.</text>
</comment>
<dbReference type="AlphaFoldDB" id="A0AAN8WWS5"/>